<dbReference type="PANTHER" id="PTHR43433:SF5">
    <property type="entry name" value="AB HYDROLASE-1 DOMAIN-CONTAINING PROTEIN"/>
    <property type="match status" value="1"/>
</dbReference>
<feature type="domain" description="AB hydrolase-1" evidence="1">
    <location>
        <begin position="14"/>
        <end position="235"/>
    </location>
</feature>
<organism evidence="2 3">
    <name type="scientific">Nocardia acididurans</name>
    <dbReference type="NCBI Taxonomy" id="2802282"/>
    <lineage>
        <taxon>Bacteria</taxon>
        <taxon>Bacillati</taxon>
        <taxon>Actinomycetota</taxon>
        <taxon>Actinomycetes</taxon>
        <taxon>Mycobacteriales</taxon>
        <taxon>Nocardiaceae</taxon>
        <taxon>Nocardia</taxon>
    </lineage>
</organism>
<sequence length="253" mass="26762">MNYRIEGPPDGVPVLLSGSIGSDLRMWDPQVGPLTAAGYRVVRYDHRGHGGSPVPEGPYTLSDIAGDALALLDRLGIERAHWVGLSLGGMTGMWVAQHAADRLRSLTLVCTSADLSAVRWDERGRMVRAGGMRATAESSLGRWFTPEWRTAHPELERHYADMIAGQPVEGYVSCCAAIGSMDIAAGLPGITAPTLVISGAQDVGTPPAHGKLIAAAIPGARFDIVDPAAHLATVEAADEVNALILAHLRTAHR</sequence>
<protein>
    <submittedName>
        <fullName evidence="2">3-oxoadipate enol-lactonase</fullName>
        <ecNumber evidence="2">3.1.1.24</ecNumber>
    </submittedName>
</protein>
<dbReference type="PRINTS" id="PR00111">
    <property type="entry name" value="ABHYDROLASE"/>
</dbReference>
<dbReference type="InterPro" id="IPR050471">
    <property type="entry name" value="AB_hydrolase"/>
</dbReference>
<reference evidence="2 3" key="1">
    <citation type="submission" date="2021-01" db="EMBL/GenBank/DDBJ databases">
        <title>WGS of actinomycetes isolated from Thailand.</title>
        <authorList>
            <person name="Thawai C."/>
        </authorList>
    </citation>
    <scope>NUCLEOTIDE SEQUENCE [LARGE SCALE GENOMIC DNA]</scope>
    <source>
        <strain evidence="2 3">LPG 2</strain>
    </source>
</reference>
<dbReference type="InterPro" id="IPR026968">
    <property type="entry name" value="PcaD/CatD"/>
</dbReference>
<accession>A0ABS1MC96</accession>
<dbReference type="Proteomes" id="UP000602198">
    <property type="component" value="Unassembled WGS sequence"/>
</dbReference>
<comment type="caution">
    <text evidence="2">The sequence shown here is derived from an EMBL/GenBank/DDBJ whole genome shotgun (WGS) entry which is preliminary data.</text>
</comment>
<evidence type="ECO:0000313" key="2">
    <source>
        <dbReference type="EMBL" id="MBL1078271.1"/>
    </source>
</evidence>
<dbReference type="PANTHER" id="PTHR43433">
    <property type="entry name" value="HYDROLASE, ALPHA/BETA FOLD FAMILY PROTEIN"/>
    <property type="match status" value="1"/>
</dbReference>
<keyword evidence="2" id="KW-0378">Hydrolase</keyword>
<dbReference type="InterPro" id="IPR000073">
    <property type="entry name" value="AB_hydrolase_1"/>
</dbReference>
<proteinExistence type="predicted"/>
<gene>
    <name evidence="2" type="primary">pcaD</name>
    <name evidence="2" type="ORF">JK358_28075</name>
</gene>
<dbReference type="InterPro" id="IPR029058">
    <property type="entry name" value="AB_hydrolase_fold"/>
</dbReference>
<name>A0ABS1MC96_9NOCA</name>
<keyword evidence="3" id="KW-1185">Reference proteome</keyword>
<dbReference type="Pfam" id="PF00561">
    <property type="entry name" value="Abhydrolase_1"/>
    <property type="match status" value="1"/>
</dbReference>
<evidence type="ECO:0000313" key="3">
    <source>
        <dbReference type="Proteomes" id="UP000602198"/>
    </source>
</evidence>
<evidence type="ECO:0000259" key="1">
    <source>
        <dbReference type="Pfam" id="PF00561"/>
    </source>
</evidence>
<dbReference type="GO" id="GO:0047570">
    <property type="term" value="F:3-oxoadipate enol-lactonase activity"/>
    <property type="evidence" value="ECO:0007669"/>
    <property type="project" value="UniProtKB-EC"/>
</dbReference>
<dbReference type="EMBL" id="JAERRJ010000011">
    <property type="protein sequence ID" value="MBL1078271.1"/>
    <property type="molecule type" value="Genomic_DNA"/>
</dbReference>
<dbReference type="SUPFAM" id="SSF53474">
    <property type="entry name" value="alpha/beta-Hydrolases"/>
    <property type="match status" value="1"/>
</dbReference>
<dbReference type="NCBIfam" id="TIGR02427">
    <property type="entry name" value="protocat_pcaD"/>
    <property type="match status" value="1"/>
</dbReference>
<dbReference type="Gene3D" id="3.40.50.1820">
    <property type="entry name" value="alpha/beta hydrolase"/>
    <property type="match status" value="1"/>
</dbReference>
<dbReference type="EC" id="3.1.1.24" evidence="2"/>